<evidence type="ECO:0000256" key="4">
    <source>
        <dbReference type="ARBA" id="ARBA00022692"/>
    </source>
</evidence>
<keyword evidence="3" id="KW-1003">Cell membrane</keyword>
<evidence type="ECO:0000256" key="6">
    <source>
        <dbReference type="ARBA" id="ARBA00022989"/>
    </source>
</evidence>
<feature type="transmembrane region" description="Helical" evidence="8">
    <location>
        <begin position="66"/>
        <end position="85"/>
    </location>
</feature>
<accession>F1TC61</accession>
<evidence type="ECO:0000256" key="3">
    <source>
        <dbReference type="ARBA" id="ARBA00022475"/>
    </source>
</evidence>
<keyword evidence="7 8" id="KW-0472">Membrane</keyword>
<dbReference type="Proteomes" id="UP000003860">
    <property type="component" value="Unassembled WGS sequence"/>
</dbReference>
<keyword evidence="6 8" id="KW-1133">Transmembrane helix</keyword>
<evidence type="ECO:0000313" key="10">
    <source>
        <dbReference type="Proteomes" id="UP000003860"/>
    </source>
</evidence>
<dbReference type="OrthoDB" id="9796616at2"/>
<dbReference type="GO" id="GO:0008360">
    <property type="term" value="P:regulation of cell shape"/>
    <property type="evidence" value="ECO:0007669"/>
    <property type="project" value="UniProtKB-KW"/>
</dbReference>
<dbReference type="Pfam" id="PF04093">
    <property type="entry name" value="MreD"/>
    <property type="match status" value="1"/>
</dbReference>
<evidence type="ECO:0000313" key="9">
    <source>
        <dbReference type="EMBL" id="EGD47976.1"/>
    </source>
</evidence>
<comment type="subcellular location">
    <subcellularLocation>
        <location evidence="1">Cell membrane</location>
        <topology evidence="1">Multi-pass membrane protein</topology>
    </subcellularLocation>
</comment>
<dbReference type="EMBL" id="ACXX02000005">
    <property type="protein sequence ID" value="EGD47976.1"/>
    <property type="molecule type" value="Genomic_DNA"/>
</dbReference>
<dbReference type="GO" id="GO:0005886">
    <property type="term" value="C:plasma membrane"/>
    <property type="evidence" value="ECO:0007669"/>
    <property type="project" value="UniProtKB-SubCell"/>
</dbReference>
<dbReference type="RefSeq" id="WP_004618749.1">
    <property type="nucleotide sequence ID" value="NZ_ACXX02000005.1"/>
</dbReference>
<proteinExistence type="inferred from homology"/>
<reference evidence="9" key="2">
    <citation type="submission" date="2011-01" db="EMBL/GenBank/DDBJ databases">
        <title>The Non-contiguous Finished genome of Clostridium papyrosolvens.</title>
        <authorList>
            <person name="Lucas S."/>
            <person name="Copeland A."/>
            <person name="Lapidus A."/>
            <person name="Cheng J.-F."/>
            <person name="Goodwin L."/>
            <person name="Pitluck S."/>
            <person name="Misra M."/>
            <person name="Chertkov O."/>
            <person name="Detter J.C."/>
            <person name="Han C."/>
            <person name="Tapia R."/>
            <person name="Land M."/>
            <person name="Hauser L."/>
            <person name="Kyrpides N."/>
            <person name="Ivanova N."/>
            <person name="Pagani I."/>
            <person name="Mouttaki H."/>
            <person name="He Z."/>
            <person name="Zhou J."/>
            <person name="Hemme C.L."/>
            <person name="Woyke T."/>
        </authorList>
    </citation>
    <scope>NUCLEOTIDE SEQUENCE [LARGE SCALE GENOMIC DNA]</scope>
    <source>
        <strain evidence="9">DSM 2782</strain>
    </source>
</reference>
<evidence type="ECO:0000256" key="1">
    <source>
        <dbReference type="ARBA" id="ARBA00004651"/>
    </source>
</evidence>
<dbReference type="InterPro" id="IPR017225">
    <property type="entry name" value="Cell_shape_determin_MreD_prd"/>
</dbReference>
<dbReference type="STRING" id="588581.Cpap_2662"/>
<feature type="transmembrane region" description="Helical" evidence="8">
    <location>
        <begin position="140"/>
        <end position="157"/>
    </location>
</feature>
<sequence length="170" mass="18657">MRKKVILYAILIFIVVTAQVTLLNNIAIFGVSPNLVIILIVSISLLEGKTDGAVVGFSAGLCMDAVIGVALGYHALVGMLLGFLLGNINKRLFKENILVMAFCTFLSTYIFESAILFASFLLGLKIEFIATLKTVILPESLVNCVLGIVIFVVIILLDRKFLEIEEKNRY</sequence>
<protein>
    <submittedName>
        <fullName evidence="9">Rod shape-determining protein MreD</fullName>
    </submittedName>
</protein>
<name>F1TC61_9FIRM</name>
<gene>
    <name evidence="9" type="ORF">Cpap_2662</name>
</gene>
<dbReference type="InterPro" id="IPR007227">
    <property type="entry name" value="Cell_shape_determining_MreD"/>
</dbReference>
<reference evidence="9" key="1">
    <citation type="submission" date="2009-07" db="EMBL/GenBank/DDBJ databases">
        <authorList>
            <consortium name="US DOE Joint Genome Institute (JGI-PGF)"/>
            <person name="Lucas S."/>
            <person name="Copeland A."/>
            <person name="Lapidus A."/>
            <person name="Glavina del Rio T."/>
            <person name="Tice H."/>
            <person name="Bruce D."/>
            <person name="Goodwin L."/>
            <person name="Pitluck S."/>
            <person name="Larimer F."/>
            <person name="Land M.L."/>
            <person name="Mouttaki H."/>
            <person name="He Z."/>
            <person name="Zhou J."/>
            <person name="Hemme C.L."/>
        </authorList>
    </citation>
    <scope>NUCLEOTIDE SEQUENCE</scope>
    <source>
        <strain evidence="9">DSM 2782</strain>
    </source>
</reference>
<keyword evidence="4 8" id="KW-0812">Transmembrane</keyword>
<feature type="transmembrane region" description="Helical" evidence="8">
    <location>
        <begin position="6"/>
        <end position="23"/>
    </location>
</feature>
<evidence type="ECO:0000256" key="2">
    <source>
        <dbReference type="ARBA" id="ARBA00007776"/>
    </source>
</evidence>
<comment type="caution">
    <text evidence="9">The sequence shown here is derived from an EMBL/GenBank/DDBJ whole genome shotgun (WGS) entry which is preliminary data.</text>
</comment>
<organism evidence="9 10">
    <name type="scientific">Ruminiclostridium papyrosolvens DSM 2782</name>
    <dbReference type="NCBI Taxonomy" id="588581"/>
    <lineage>
        <taxon>Bacteria</taxon>
        <taxon>Bacillati</taxon>
        <taxon>Bacillota</taxon>
        <taxon>Clostridia</taxon>
        <taxon>Eubacteriales</taxon>
        <taxon>Oscillospiraceae</taxon>
        <taxon>Ruminiclostridium</taxon>
    </lineage>
</organism>
<evidence type="ECO:0000256" key="7">
    <source>
        <dbReference type="ARBA" id="ARBA00023136"/>
    </source>
</evidence>
<dbReference type="PIRSF" id="PIRSF037497">
    <property type="entry name" value="MreD_Clostridium/Treponema_prd"/>
    <property type="match status" value="1"/>
</dbReference>
<keyword evidence="5" id="KW-0133">Cell shape</keyword>
<evidence type="ECO:0000256" key="8">
    <source>
        <dbReference type="SAM" id="Phobius"/>
    </source>
</evidence>
<dbReference type="AlphaFoldDB" id="F1TC61"/>
<feature type="transmembrane region" description="Helical" evidence="8">
    <location>
        <begin position="97"/>
        <end position="120"/>
    </location>
</feature>
<evidence type="ECO:0000256" key="5">
    <source>
        <dbReference type="ARBA" id="ARBA00022960"/>
    </source>
</evidence>
<keyword evidence="10" id="KW-1185">Reference proteome</keyword>
<dbReference type="eggNOG" id="COG2891">
    <property type="taxonomic scope" value="Bacteria"/>
</dbReference>
<dbReference type="NCBIfam" id="TIGR03426">
    <property type="entry name" value="shape_MreD"/>
    <property type="match status" value="1"/>
</dbReference>
<comment type="similarity">
    <text evidence="2">Belongs to the MreD family.</text>
</comment>